<gene>
    <name evidence="1" type="ORF">Hokovirus_3_138</name>
</gene>
<organism evidence="1">
    <name type="scientific">Hokovirus HKV1</name>
    <dbReference type="NCBI Taxonomy" id="1977638"/>
    <lineage>
        <taxon>Viruses</taxon>
        <taxon>Varidnaviria</taxon>
        <taxon>Bamfordvirae</taxon>
        <taxon>Nucleocytoviricota</taxon>
        <taxon>Megaviricetes</taxon>
        <taxon>Imitervirales</taxon>
        <taxon>Mimiviridae</taxon>
        <taxon>Klosneuvirinae</taxon>
        <taxon>Hokovirus</taxon>
    </lineage>
</organism>
<sequence length="161" mass="19521">MCNNCNILKLFTSRDLNFNCFNNIINIKNLLNKTLFLHFNIDYNIYEIVYNKNIINFIKCFNNFIIDTHCYFNENDIHKIIINNTEIIVSNNDHQIYIDPKCTMINSELYFYWYFDNLNLDINNIFELLNKTCIFLSEKDELKKKLILDQIIDNKFIFIKK</sequence>
<proteinExistence type="predicted"/>
<dbReference type="EMBL" id="KY684105">
    <property type="protein sequence ID" value="ARF10865.1"/>
    <property type="molecule type" value="Genomic_DNA"/>
</dbReference>
<accession>A0A1V0SGM0</accession>
<protein>
    <submittedName>
        <fullName evidence="1">Uncharacterized protein</fullName>
    </submittedName>
</protein>
<name>A0A1V0SGM0_9VIRU</name>
<evidence type="ECO:0000313" key="1">
    <source>
        <dbReference type="EMBL" id="ARF10865.1"/>
    </source>
</evidence>
<reference evidence="1" key="1">
    <citation type="journal article" date="2017" name="Science">
        <title>Giant viruses with an expanded complement of translation system components.</title>
        <authorList>
            <person name="Schulz F."/>
            <person name="Yutin N."/>
            <person name="Ivanova N.N."/>
            <person name="Ortega D.R."/>
            <person name="Lee T.K."/>
            <person name="Vierheilig J."/>
            <person name="Daims H."/>
            <person name="Horn M."/>
            <person name="Wagner M."/>
            <person name="Jensen G.J."/>
            <person name="Kyrpides N.C."/>
            <person name="Koonin E.V."/>
            <person name="Woyke T."/>
        </authorList>
    </citation>
    <scope>NUCLEOTIDE SEQUENCE</scope>
    <source>
        <strain evidence="1">HKV1</strain>
    </source>
</reference>